<proteinExistence type="predicted"/>
<feature type="region of interest" description="Disordered" evidence="1">
    <location>
        <begin position="24"/>
        <end position="53"/>
    </location>
</feature>
<gene>
    <name evidence="3" type="ORF">BJ993_000837</name>
</gene>
<dbReference type="RefSeq" id="WP_179647846.1">
    <property type="nucleotide sequence ID" value="NZ_JACBZM010000001.1"/>
</dbReference>
<feature type="compositionally biased region" description="Low complexity" evidence="1">
    <location>
        <begin position="34"/>
        <end position="53"/>
    </location>
</feature>
<protein>
    <recommendedName>
        <fullName evidence="5">PknH-like extracellular domain-containing protein</fullName>
    </recommendedName>
</protein>
<dbReference type="PROSITE" id="PS51257">
    <property type="entry name" value="PROKAR_LIPOPROTEIN"/>
    <property type="match status" value="1"/>
</dbReference>
<accession>A0A7Z0CMD1</accession>
<feature type="chain" id="PRO_5038844010" description="PknH-like extracellular domain-containing protein" evidence="2">
    <location>
        <begin position="22"/>
        <end position="244"/>
    </location>
</feature>
<sequence>MQQHRLTLAVAAVAAATLLGACGTDPSTDRSADDGAGTTPTGTSSTTPATGLTTANLLTDDDTVYSDGADWFRTDAAEGDGQSVFNPCARESLQGTGATSVVRADFELRNSAADAPDTAGDYLIQVVGEYDDEAAATKAWSTVNGWLEECSTLPDDLPDYRALQTRKVDVDGADAVITDSHFGPVPKEADPTGDAAYIMETGVLRQGNRVVVLTSVIIGQDYDFLDEDGGTPVNRMLPKAAARL</sequence>
<dbReference type="AlphaFoldDB" id="A0A7Z0CMD1"/>
<reference evidence="3 4" key="1">
    <citation type="submission" date="2020-07" db="EMBL/GenBank/DDBJ databases">
        <title>Sequencing the genomes of 1000 actinobacteria strains.</title>
        <authorList>
            <person name="Klenk H.-P."/>
        </authorList>
    </citation>
    <scope>NUCLEOTIDE SEQUENCE [LARGE SCALE GENOMIC DNA]</scope>
    <source>
        <strain evidence="3 4">DSM 15131</strain>
    </source>
</reference>
<dbReference type="Proteomes" id="UP000562045">
    <property type="component" value="Unassembled WGS sequence"/>
</dbReference>
<dbReference type="EMBL" id="JACBZM010000001">
    <property type="protein sequence ID" value="NYI43757.1"/>
    <property type="molecule type" value="Genomic_DNA"/>
</dbReference>
<feature type="signal peptide" evidence="2">
    <location>
        <begin position="1"/>
        <end position="21"/>
    </location>
</feature>
<evidence type="ECO:0000256" key="1">
    <source>
        <dbReference type="SAM" id="MobiDB-lite"/>
    </source>
</evidence>
<comment type="caution">
    <text evidence="3">The sequence shown here is derived from an EMBL/GenBank/DDBJ whole genome shotgun (WGS) entry which is preliminary data.</text>
</comment>
<evidence type="ECO:0000313" key="3">
    <source>
        <dbReference type="EMBL" id="NYI43757.1"/>
    </source>
</evidence>
<evidence type="ECO:0008006" key="5">
    <source>
        <dbReference type="Google" id="ProtNLM"/>
    </source>
</evidence>
<evidence type="ECO:0000256" key="2">
    <source>
        <dbReference type="SAM" id="SignalP"/>
    </source>
</evidence>
<name>A0A7Z0CMD1_9ACTN</name>
<keyword evidence="2" id="KW-0732">Signal</keyword>
<organism evidence="3 4">
    <name type="scientific">Nocardioides aromaticivorans</name>
    <dbReference type="NCBI Taxonomy" id="200618"/>
    <lineage>
        <taxon>Bacteria</taxon>
        <taxon>Bacillati</taxon>
        <taxon>Actinomycetota</taxon>
        <taxon>Actinomycetes</taxon>
        <taxon>Propionibacteriales</taxon>
        <taxon>Nocardioidaceae</taxon>
        <taxon>Nocardioides</taxon>
    </lineage>
</organism>
<evidence type="ECO:0000313" key="4">
    <source>
        <dbReference type="Proteomes" id="UP000562045"/>
    </source>
</evidence>